<accession>A0A2T7PXG6</accession>
<proteinExistence type="predicted"/>
<comment type="caution">
    <text evidence="1">The sequence shown here is derived from an EMBL/GenBank/DDBJ whole genome shotgun (WGS) entry which is preliminary data.</text>
</comment>
<reference evidence="1 2" key="1">
    <citation type="submission" date="2018-04" db="EMBL/GenBank/DDBJ databases">
        <title>The genome of golden apple snail Pomacea canaliculata provides insight into stress tolerance and invasive adaptation.</title>
        <authorList>
            <person name="Liu C."/>
            <person name="Liu B."/>
            <person name="Ren Y."/>
            <person name="Zhang Y."/>
            <person name="Wang H."/>
            <person name="Li S."/>
            <person name="Jiang F."/>
            <person name="Yin L."/>
            <person name="Zhang G."/>
            <person name="Qian W."/>
            <person name="Fan W."/>
        </authorList>
    </citation>
    <scope>NUCLEOTIDE SEQUENCE [LARGE SCALE GENOMIC DNA]</scope>
    <source>
        <strain evidence="1">SZHN2017</strain>
        <tissue evidence="1">Muscle</tissue>
    </source>
</reference>
<sequence length="128" mass="13733">MKLVVGPGRAKGDGSVVTTMQARLVNGDARWRRVVTATRTRHADRFLHLTVRLPLPPAVLCYRRRARVGVGGGERGKGADTSAARVIATTIHPAPLQLPLTFSGVGWPARVFAREGGFYFPSAVISSS</sequence>
<evidence type="ECO:0000313" key="2">
    <source>
        <dbReference type="Proteomes" id="UP000245119"/>
    </source>
</evidence>
<evidence type="ECO:0000313" key="1">
    <source>
        <dbReference type="EMBL" id="PVD38077.1"/>
    </source>
</evidence>
<dbReference type="EMBL" id="PZQS01000001">
    <property type="protein sequence ID" value="PVD38077.1"/>
    <property type="molecule type" value="Genomic_DNA"/>
</dbReference>
<dbReference type="Proteomes" id="UP000245119">
    <property type="component" value="Linkage Group LG1"/>
</dbReference>
<dbReference type="AlphaFoldDB" id="A0A2T7PXG6"/>
<organism evidence="1 2">
    <name type="scientific">Pomacea canaliculata</name>
    <name type="common">Golden apple snail</name>
    <dbReference type="NCBI Taxonomy" id="400727"/>
    <lineage>
        <taxon>Eukaryota</taxon>
        <taxon>Metazoa</taxon>
        <taxon>Spiralia</taxon>
        <taxon>Lophotrochozoa</taxon>
        <taxon>Mollusca</taxon>
        <taxon>Gastropoda</taxon>
        <taxon>Caenogastropoda</taxon>
        <taxon>Architaenioglossa</taxon>
        <taxon>Ampullarioidea</taxon>
        <taxon>Ampullariidae</taxon>
        <taxon>Pomacea</taxon>
    </lineage>
</organism>
<keyword evidence="2" id="KW-1185">Reference proteome</keyword>
<gene>
    <name evidence="1" type="ORF">C0Q70_00688</name>
</gene>
<protein>
    <submittedName>
        <fullName evidence="1">Uncharacterized protein</fullName>
    </submittedName>
</protein>
<name>A0A2T7PXG6_POMCA</name>